<evidence type="ECO:0000256" key="1">
    <source>
        <dbReference type="SAM" id="Phobius"/>
    </source>
</evidence>
<reference evidence="2 3" key="1">
    <citation type="journal article" date="2010" name="Stand. Genomic Sci.">
        <title>Complete genome sequence of Aminobacterium colombiense type strain (ALA-1).</title>
        <authorList>
            <person name="Chertkov O."/>
            <person name="Sikorski J."/>
            <person name="Brambilla E."/>
            <person name="Lapidus A."/>
            <person name="Copeland A."/>
            <person name="Glavina Del Rio T."/>
            <person name="Nolan M."/>
            <person name="Lucas S."/>
            <person name="Tice H."/>
            <person name="Cheng J.F."/>
            <person name="Han C."/>
            <person name="Detter J.C."/>
            <person name="Bruce D."/>
            <person name="Tapia R."/>
            <person name="Goodwin L."/>
            <person name="Pitluck S."/>
            <person name="Liolios K."/>
            <person name="Ivanova N."/>
            <person name="Mavromatis K."/>
            <person name="Ovchinnikova G."/>
            <person name="Pati A."/>
            <person name="Chen A."/>
            <person name="Palaniappan K."/>
            <person name="Land M."/>
            <person name="Hauser L."/>
            <person name="Chang Y.J."/>
            <person name="Jeffries C.D."/>
            <person name="Spring S."/>
            <person name="Rohde M."/>
            <person name="Goker M."/>
            <person name="Bristow J."/>
            <person name="Eisen J.A."/>
            <person name="Markowitz V."/>
            <person name="Hugenholtz P."/>
            <person name="Kyrpides N.C."/>
            <person name="Klenk H.P."/>
        </authorList>
    </citation>
    <scope>NUCLEOTIDE SEQUENCE [LARGE SCALE GENOMIC DNA]</scope>
    <source>
        <strain evidence="3">DSM 12261 / ALA-1</strain>
    </source>
</reference>
<feature type="transmembrane region" description="Helical" evidence="1">
    <location>
        <begin position="38"/>
        <end position="63"/>
    </location>
</feature>
<organism evidence="2 3">
    <name type="scientific">Aminobacterium colombiense (strain DSM 12261 / ALA-1)</name>
    <dbReference type="NCBI Taxonomy" id="572547"/>
    <lineage>
        <taxon>Bacteria</taxon>
        <taxon>Thermotogati</taxon>
        <taxon>Synergistota</taxon>
        <taxon>Synergistia</taxon>
        <taxon>Synergistales</taxon>
        <taxon>Aminobacteriaceae</taxon>
        <taxon>Aminobacterium</taxon>
    </lineage>
</organism>
<feature type="transmembrane region" description="Helical" evidence="1">
    <location>
        <begin position="6"/>
        <end position="26"/>
    </location>
</feature>
<dbReference type="Proteomes" id="UP000002366">
    <property type="component" value="Chromosome"/>
</dbReference>
<evidence type="ECO:0008006" key="4">
    <source>
        <dbReference type="Google" id="ProtNLM"/>
    </source>
</evidence>
<dbReference type="AlphaFoldDB" id="D5EEN9"/>
<keyword evidence="3" id="KW-1185">Reference proteome</keyword>
<protein>
    <recommendedName>
        <fullName evidence="4">Flagellar biosynthesis protein FliR</fullName>
    </recommendedName>
</protein>
<proteinExistence type="predicted"/>
<sequence length="66" mass="7011">MPTENINALIALAMFVGALFVARLVVKIGKGELPGGAIWVVYLRMLLGFLLAGAIILGFYSFAGIK</sequence>
<dbReference type="eggNOG" id="ENOG5033JAQ">
    <property type="taxonomic scope" value="Bacteria"/>
</dbReference>
<keyword evidence="1" id="KW-0472">Membrane</keyword>
<dbReference type="STRING" id="572547.Amico_0890"/>
<dbReference type="RefSeq" id="WP_013048284.1">
    <property type="nucleotide sequence ID" value="NC_014011.1"/>
</dbReference>
<dbReference type="OrthoDB" id="6224at2"/>
<dbReference type="EMBL" id="CP001997">
    <property type="protein sequence ID" value="ADE57021.1"/>
    <property type="molecule type" value="Genomic_DNA"/>
</dbReference>
<keyword evidence="1" id="KW-1133">Transmembrane helix</keyword>
<evidence type="ECO:0000313" key="2">
    <source>
        <dbReference type="EMBL" id="ADE57021.1"/>
    </source>
</evidence>
<dbReference type="HOGENOM" id="CLU_199500_0_0_0"/>
<dbReference type="KEGG" id="aco:Amico_0890"/>
<name>D5EEN9_AMICL</name>
<keyword evidence="1" id="KW-0812">Transmembrane</keyword>
<evidence type="ECO:0000313" key="3">
    <source>
        <dbReference type="Proteomes" id="UP000002366"/>
    </source>
</evidence>
<accession>D5EEN9</accession>
<gene>
    <name evidence="2" type="ordered locus">Amico_0890</name>
</gene>